<keyword evidence="3" id="KW-1185">Reference proteome</keyword>
<reference evidence="3" key="1">
    <citation type="journal article" date="2023" name="Commun. Biol.">
        <title>Genome analysis of Parmales, the sister group of diatoms, reveals the evolutionary specialization of diatoms from phago-mixotrophs to photoautotrophs.</title>
        <authorList>
            <person name="Ban H."/>
            <person name="Sato S."/>
            <person name="Yoshikawa S."/>
            <person name="Yamada K."/>
            <person name="Nakamura Y."/>
            <person name="Ichinomiya M."/>
            <person name="Sato N."/>
            <person name="Blanc-Mathieu R."/>
            <person name="Endo H."/>
            <person name="Kuwata A."/>
            <person name="Ogata H."/>
        </authorList>
    </citation>
    <scope>NUCLEOTIDE SEQUENCE [LARGE SCALE GENOMIC DNA]</scope>
    <source>
        <strain evidence="3">NIES 3700</strain>
    </source>
</reference>
<evidence type="ECO:0000313" key="2">
    <source>
        <dbReference type="EMBL" id="GMI02108.1"/>
    </source>
</evidence>
<feature type="compositionally biased region" description="Polar residues" evidence="1">
    <location>
        <begin position="17"/>
        <end position="36"/>
    </location>
</feature>
<evidence type="ECO:0000313" key="3">
    <source>
        <dbReference type="Proteomes" id="UP001165122"/>
    </source>
</evidence>
<protein>
    <submittedName>
        <fullName evidence="2">Uncharacterized protein</fullName>
    </submittedName>
</protein>
<evidence type="ECO:0000256" key="1">
    <source>
        <dbReference type="SAM" id="MobiDB-lite"/>
    </source>
</evidence>
<gene>
    <name evidence="2" type="ORF">TrLO_g10050</name>
</gene>
<dbReference type="EMBL" id="BRXW01000040">
    <property type="protein sequence ID" value="GMI02108.1"/>
    <property type="molecule type" value="Genomic_DNA"/>
</dbReference>
<dbReference type="Proteomes" id="UP001165122">
    <property type="component" value="Unassembled WGS sequence"/>
</dbReference>
<accession>A0A9W7F5H7</accession>
<comment type="caution">
    <text evidence="2">The sequence shown here is derived from an EMBL/GenBank/DDBJ whole genome shotgun (WGS) entry which is preliminary data.</text>
</comment>
<proteinExistence type="predicted"/>
<organism evidence="2 3">
    <name type="scientific">Triparma laevis f. longispina</name>
    <dbReference type="NCBI Taxonomy" id="1714387"/>
    <lineage>
        <taxon>Eukaryota</taxon>
        <taxon>Sar</taxon>
        <taxon>Stramenopiles</taxon>
        <taxon>Ochrophyta</taxon>
        <taxon>Bolidophyceae</taxon>
        <taxon>Parmales</taxon>
        <taxon>Triparmaceae</taxon>
        <taxon>Triparma</taxon>
    </lineage>
</organism>
<name>A0A9W7F5H7_9STRA</name>
<feature type="region of interest" description="Disordered" evidence="1">
    <location>
        <begin position="1"/>
        <end position="55"/>
    </location>
</feature>
<sequence length="194" mass="21412">MSIASPPRKRVKADMSVNENLGSYPRSSPQKQSFDASTVLGAGNSPLSEKDFGQSNQLPVDVSFEDDELMMTRGSEDTGEVVEGGEADNEVKFDYRGLKQAVKEWGQDRVKAEKKYGHIVSWDVSAVISSVNVSGSSNLLNSYSDNLRESSGKFNNNISGWDLGRVEDMQANYWEAENVDKNMMEMLGLRVGVQ</sequence>
<dbReference type="AlphaFoldDB" id="A0A9W7F5H7"/>